<evidence type="ECO:0000313" key="2">
    <source>
        <dbReference type="EMBL" id="OXA38671.1"/>
    </source>
</evidence>
<comment type="caution">
    <text evidence="2">The sequence shown here is derived from an EMBL/GenBank/DDBJ whole genome shotgun (WGS) entry which is preliminary data.</text>
</comment>
<evidence type="ECO:0000313" key="3">
    <source>
        <dbReference type="Proteomes" id="UP000198287"/>
    </source>
</evidence>
<comment type="similarity">
    <text evidence="1">Belongs to the reduced folate carrier (RFC) transporter (TC 2.A.48) family.</text>
</comment>
<dbReference type="SUPFAM" id="SSF103473">
    <property type="entry name" value="MFS general substrate transporter"/>
    <property type="match status" value="1"/>
</dbReference>
<gene>
    <name evidence="2" type="ORF">Fcan01_26560</name>
</gene>
<dbReference type="GO" id="GO:0090482">
    <property type="term" value="F:vitamin transmembrane transporter activity"/>
    <property type="evidence" value="ECO:0007669"/>
    <property type="project" value="InterPro"/>
</dbReference>
<reference evidence="2 3" key="1">
    <citation type="submission" date="2015-12" db="EMBL/GenBank/DDBJ databases">
        <title>The genome of Folsomia candida.</title>
        <authorList>
            <person name="Faddeeva A."/>
            <person name="Derks M.F."/>
            <person name="Anvar Y."/>
            <person name="Smit S."/>
            <person name="Van Straalen N."/>
            <person name="Roelofs D."/>
        </authorList>
    </citation>
    <scope>NUCLEOTIDE SEQUENCE [LARGE SCALE GENOMIC DNA]</scope>
    <source>
        <strain evidence="2 3">VU population</strain>
        <tissue evidence="2">Whole body</tissue>
    </source>
</reference>
<proteinExistence type="inferred from homology"/>
<dbReference type="AlphaFoldDB" id="A0A226D1Z6"/>
<name>A0A226D1Z6_FOLCA</name>
<evidence type="ECO:0000256" key="1">
    <source>
        <dbReference type="ARBA" id="ARBA00005773"/>
    </source>
</evidence>
<dbReference type="InterPro" id="IPR036259">
    <property type="entry name" value="MFS_trans_sf"/>
</dbReference>
<dbReference type="InterPro" id="IPR002666">
    <property type="entry name" value="Folate_carrier"/>
</dbReference>
<sequence length="464" mass="51717">MTTIKHKRKWKWAVFILCCLGLLKGFRPSARSLLDYGVDHCNLSVDQMIHEVIPAICPALIFSLVILIMVTDVLNYKPVIVFGSICSIVTWMVTIWFYDGVQLARIRQWIHGISVAATEVAYFTYMYSITDRSDYKRVTAYCHSAVSLGQFLSGLSNQLLLTSYKILDLPQLNYLSLVASYGTLFFALLLPKVWGGSSVEHVERKVYNIPHQEMNPGTPLGGEMEELNAKKCQEGDSNSMLLNFTEKSLFQKLLQAPKQCRQNFLHAYSHTKILKWSLWYATAFGLFVQVDTYVPSSLWRLISSQTGQKKWSGAVHAAQALLSVALGLLLASVGNKVNWRKWGSLILAGGTLIQSGALFLMATTHDLYIAYGCFVLFTAVFQVLAILAKSMVAEFIRERSEGFILGLNGLAACIIYAALTLVISSRFGLRLGIRDQILFLSGYALVIGVGLFLLGIRNGMTEMV</sequence>
<accession>A0A226D1Z6</accession>
<dbReference type="Pfam" id="PF01770">
    <property type="entry name" value="Folate_carrier"/>
    <property type="match status" value="1"/>
</dbReference>
<dbReference type="Proteomes" id="UP000198287">
    <property type="component" value="Unassembled WGS sequence"/>
</dbReference>
<dbReference type="PANTHER" id="PTHR10686">
    <property type="entry name" value="FOLATE TRANSPORTER"/>
    <property type="match status" value="1"/>
</dbReference>
<dbReference type="PANTHER" id="PTHR10686:SF18">
    <property type="entry name" value="IP11787P-RELATED"/>
    <property type="match status" value="1"/>
</dbReference>
<keyword evidence="3" id="KW-1185">Reference proteome</keyword>
<dbReference type="Gene3D" id="1.20.1250.20">
    <property type="entry name" value="MFS general substrate transporter like domains"/>
    <property type="match status" value="1"/>
</dbReference>
<dbReference type="OrthoDB" id="18814at2759"/>
<organism evidence="2 3">
    <name type="scientific">Folsomia candida</name>
    <name type="common">Springtail</name>
    <dbReference type="NCBI Taxonomy" id="158441"/>
    <lineage>
        <taxon>Eukaryota</taxon>
        <taxon>Metazoa</taxon>
        <taxon>Ecdysozoa</taxon>
        <taxon>Arthropoda</taxon>
        <taxon>Hexapoda</taxon>
        <taxon>Collembola</taxon>
        <taxon>Entomobryomorpha</taxon>
        <taxon>Isotomoidea</taxon>
        <taxon>Isotomidae</taxon>
        <taxon>Proisotominae</taxon>
        <taxon>Folsomia</taxon>
    </lineage>
</organism>
<dbReference type="GO" id="GO:0005886">
    <property type="term" value="C:plasma membrane"/>
    <property type="evidence" value="ECO:0007669"/>
    <property type="project" value="TreeGrafter"/>
</dbReference>
<protein>
    <submittedName>
        <fullName evidence="2">Folate-like transporter 2</fullName>
    </submittedName>
</protein>
<dbReference type="NCBIfam" id="TIGR00806">
    <property type="entry name" value="rfc"/>
    <property type="match status" value="1"/>
</dbReference>
<dbReference type="EMBL" id="LNIX01000044">
    <property type="protein sequence ID" value="OXA38671.1"/>
    <property type="molecule type" value="Genomic_DNA"/>
</dbReference>